<comment type="caution">
    <text evidence="1">The sequence shown here is derived from an EMBL/GenBank/DDBJ whole genome shotgun (WGS) entry which is preliminary data.</text>
</comment>
<accession>A0A0F9EDZ4</accession>
<evidence type="ECO:0000313" key="1">
    <source>
        <dbReference type="EMBL" id="KKL72283.1"/>
    </source>
</evidence>
<dbReference type="EMBL" id="LAZR01025322">
    <property type="protein sequence ID" value="KKL72283.1"/>
    <property type="molecule type" value="Genomic_DNA"/>
</dbReference>
<feature type="non-terminal residue" evidence="1">
    <location>
        <position position="1"/>
    </location>
</feature>
<reference evidence="1" key="1">
    <citation type="journal article" date="2015" name="Nature">
        <title>Complex archaea that bridge the gap between prokaryotes and eukaryotes.</title>
        <authorList>
            <person name="Spang A."/>
            <person name="Saw J.H."/>
            <person name="Jorgensen S.L."/>
            <person name="Zaremba-Niedzwiedzka K."/>
            <person name="Martijn J."/>
            <person name="Lind A.E."/>
            <person name="van Eijk R."/>
            <person name="Schleper C."/>
            <person name="Guy L."/>
            <person name="Ettema T.J."/>
        </authorList>
    </citation>
    <scope>NUCLEOTIDE SEQUENCE</scope>
</reference>
<name>A0A0F9EDZ4_9ZZZZ</name>
<sequence>LKLGGRGLAAGFWAARQFSDSYEDLKEMGASDKQALSIGAGIAAGTGVIEQFVPDPIGLLKNKGIAGAAIHGLSKSVQRGIGKVGLKKLKHPLAKRTAGQAAGALGRTAGEIFEEGTEAAFDEAVKFNLATRDEAIAERDVSDIGTRAVEAMVEAGPGILALGGGGAVVGTGEQASRFKRKAKGLQQAKVEKEIMRFAESGETPTRTQWSKWGALDVEGHSQKTRKTGVKAIARRLQQSAQAQTMVDRVTPTEQQWKDWGFDPKEGATEESRREHLFERFRGGYAAIQAEQEPSKAPEALEGVPSQTEALDALQPAPVATETVQVAPETEELSIGAQQVPPVSTTEVSEPPSMSKAAESVQTSEQVIAEPVEAPETRITDKYMVRGNHLFIKIQGKWSRIESFNSNEEAQRAMLDAEEVSESPTIQTDEVDITDSVKKTDSAIGNFIQDSAGRIGIDVEKVGRGLKKAKGIGQRLALSRGELPQSIFEAKTRTEGFEAKIETRLRFAVNKFRKIEKKVFGEDGMNGKDTATVRLALQGSEVAMGILDPKIHPIIGEIRKQIDALSAQLRSMGVIAGDLAAVVEGNEGTYLTTTYRAFQGPKWAEDVPQEIKNAYADFVRKEFPNKTNEEINGIIDKILYDAEQSGSPMAMAKKAQLGAKDVSILTRKKDLPDELKALLGEEEDPILN</sequence>
<proteinExistence type="predicted"/>
<organism evidence="1">
    <name type="scientific">marine sediment metagenome</name>
    <dbReference type="NCBI Taxonomy" id="412755"/>
    <lineage>
        <taxon>unclassified sequences</taxon>
        <taxon>metagenomes</taxon>
        <taxon>ecological metagenomes</taxon>
    </lineage>
</organism>
<protein>
    <submittedName>
        <fullName evidence="1">Uncharacterized protein</fullName>
    </submittedName>
</protein>
<gene>
    <name evidence="1" type="ORF">LCGC14_2086460</name>
</gene>
<feature type="non-terminal residue" evidence="1">
    <location>
        <position position="687"/>
    </location>
</feature>
<dbReference type="AlphaFoldDB" id="A0A0F9EDZ4"/>